<dbReference type="Gene3D" id="3.40.50.2300">
    <property type="match status" value="2"/>
</dbReference>
<feature type="region of interest" description="Disordered" evidence="4">
    <location>
        <begin position="941"/>
        <end position="970"/>
    </location>
</feature>
<dbReference type="Pfam" id="PF00072">
    <property type="entry name" value="Response_reg"/>
    <property type="match status" value="2"/>
</dbReference>
<feature type="domain" description="PAS" evidence="7">
    <location>
        <begin position="1615"/>
        <end position="1669"/>
    </location>
</feature>
<dbReference type="CDD" id="cd00130">
    <property type="entry name" value="PAS"/>
    <property type="match status" value="1"/>
</dbReference>
<dbReference type="Gene3D" id="3.30.565.10">
    <property type="entry name" value="Histidine kinase-like ATPase, C-terminal domain"/>
    <property type="match status" value="2"/>
</dbReference>
<dbReference type="InterPro" id="IPR000014">
    <property type="entry name" value="PAS"/>
</dbReference>
<dbReference type="InterPro" id="IPR004358">
    <property type="entry name" value="Sig_transdc_His_kin-like_C"/>
</dbReference>
<feature type="compositionally biased region" description="Low complexity" evidence="4">
    <location>
        <begin position="473"/>
        <end position="485"/>
    </location>
</feature>
<dbReference type="InterPro" id="IPR003661">
    <property type="entry name" value="HisK_dim/P_dom"/>
</dbReference>
<proteinExistence type="predicted"/>
<keyword evidence="1 2" id="KW-0597">Phosphoprotein</keyword>
<dbReference type="PANTHER" id="PTHR43547">
    <property type="entry name" value="TWO-COMPONENT HISTIDINE KINASE"/>
    <property type="match status" value="1"/>
</dbReference>
<dbReference type="InterPro" id="IPR035965">
    <property type="entry name" value="PAS-like_dom_sf"/>
</dbReference>
<sequence length="2243" mass="244708">MLHAQEGRRADFSAMGLPTSLASFLGSYPHPTCAFPATPLYDALITRQILGSTAERQYGAVQSPMSNQASPNASATAGAHDNASTSAGASSLTNLPTEPAAHANQASSQDVASDPSSFSSSLSVPSRPATPSNHAGATASDRVLASAFRGSNRVLNHGHSGGYAGSTTSSATSASRTASRYLEGGKQLAHDPSRTAEGAVAAMHEQHERQVAKDEAAVRAGGVPQRRTIPSTFVEEPSFAASDQWAAKCNAQTTRDRADEGKGLGLGELLTPEWSNTRWTEMMATQASQTSNKDEDTLNLLSILGRQDLQGLLALLVEVLSFSHASTSSSTDHTITISPRFPPHSVHHRSLRTRSKMQFDTRPKLSPRSSREDGIPPLLSSLPGRKGSIASIASSSGGGNIYTLGSTASGSSAHDDGEPILHIVANYVPEHDVIVFTTLASNIFRSAPESTPGSAASTPASTGPTHRAGSFFSSATPVAPAAETTRPPPPDAPKHPSRPPLLSRDTTVSFLSTISSTTTARPGQGSSNVTPSSASPTPSALEDTTPDCVSPIIASPLPSDRLPEPPLDDHSASKSSLYNDASGQELLDPRVQNINAHMFVSETRSKRKRTSTVKRSSRDVGLSTEAVEPVHEESQSSGVSRAQTTSDSEHQSIAHPHYERDGPLLMHDEDESDRELDRLRDRTRTGSVNDDNGDEDEPEEELEDQALEFDPRTPRIEVGGLRKSPLSQSAGLATFISVISQTPCGRLIAAYSWEKTTIGALGSWSQELRTLVMLTLSSPFRAALWWGEDSVLIYNDEYARLLGSRHPRLLGLSGAEGWSEIWDTLGPLAAKVMQGETVAYYDHHLPMLRNGTLEETYHCWSFLPIRDVSGSVVGYENTSFETTARVIAERRLATLRDLTQVTQLARATEEFCAKTLQVLALNEYDLPFALMYTVDQVNPSHGQRLAGSSTDGAQSSRGSRSKSNGTGMSSSRQQFIHLKLTLQGTIGVPDGHKSAPPEVNLQIDPTQASMRTESESEETTSTASQSSINNTESNSIERGTDVWPFLEACQRRKPVFINDLGGRATGFAQRGWPTPLKHAVVIPIVTQSGNDTSSAPRAVLVLGINPRRPWNEVFATFLSLLARHLSNGLLAVSMAENDAQRNEELVQLDRAKTTFFSSVSHELRTPLTLILGPLEDVLSNKSGLSPEDREQLQTVQRHSNRLLNMVNSLLDFSRLEGGRMEVSFRPMNLAAVTADLASLFRSAIERGGVQLIVNCPADPFKEASPVYLSGELYEKVIFNLLGNAFKYTLSGSIETRVSFTAHSAKVEIIDTGCGIADTELDRIFERFHRVEGTSRSREGTGIGLALTLELVKALGGNLSVASKFGEGSTFTVVFPRGSAHLPSSQILESGETLTLPPRAHASLAIIEEAASWKVDSSIPDKDFAPKPSSTSSTHSSDGDLFNAVPIDVLNLKDSTVLLCDDNQDLRRYIASLLSKSFNVVQVADGQEALEYAIKKPPSLIVTDVMMPRLDGNELLKALRNNPTTALIPVIFLSAQAGSEARVQALLSGADDYLSKPFQGRELLARCNVHLQIGKMRNELERRVEERTRALVESEMRYRGLADRYSTLSLLSPVGIYLVNAEGTLNYANPRWYEISGFPQDKPLAQWRDCVHPDDLPALEKIWDETIALKPKHMTKRELVSHEFRFKDRENWVLWEMRSFSESGLRRGFVGSITDITASKRLEKLHLRAVEQRAADAEENRRNTELFLDLSSHELRNPLSAVWQNAEVVSSSLEKFIELIDELKEGEVPEQDVLEQLHDEMLENVEAVESIILCANHQQRIANDILNVSKLNMGLLTINLAPFDVTAKMHEVLKMFEVECAQKQIKLRVEKGRSLTDLGAEWLIADSGRISQILINFLSNSVKFTTENRTRVITIHTDAYSTPPPCPPNALRVDTAQAQSTPNNHVWLVVGVRDSGKGLGPEDMKKLFARFAQANPKSGKSRFLHGLSWCFWVCLRMLHLIPTTDQYGGSGLGLYVSRKLVELHQGYIEVESAVGQGAVFRFAIPAERSGPPGFATTSPATSKISGASPPLSTLAEIELRSSANTKKLEQQLLLRKQQPPHVLVVESRYCARLLQDNVINSRVLTRQLKLNNFLVTPAFNGQEALDAIEKDGDFSVILMDIEMPVMDGLTTIREIRRREAAGQIKKRYVGSCGTFTLSPVIAVTGNARSEQVKVIRESGFDDVALKPYKMASVLAQIQVLTQRE</sequence>
<dbReference type="SMART" id="SM00387">
    <property type="entry name" value="HATPase_c"/>
    <property type="match status" value="2"/>
</dbReference>
<dbReference type="SUPFAM" id="SSF52172">
    <property type="entry name" value="CheY-like"/>
    <property type="match status" value="2"/>
</dbReference>
<evidence type="ECO:0000256" key="1">
    <source>
        <dbReference type="ARBA" id="ARBA00022553"/>
    </source>
</evidence>
<feature type="compositionally biased region" description="Polar residues" evidence="4">
    <location>
        <begin position="82"/>
        <end position="96"/>
    </location>
</feature>
<dbReference type="InterPro" id="IPR036097">
    <property type="entry name" value="HisK_dim/P_sf"/>
</dbReference>
<feature type="compositionally biased region" description="Low complexity" evidence="4">
    <location>
        <begin position="526"/>
        <end position="540"/>
    </location>
</feature>
<feature type="coiled-coil region" evidence="3">
    <location>
        <begin position="1719"/>
        <end position="1746"/>
    </location>
</feature>
<dbReference type="InterPro" id="IPR013655">
    <property type="entry name" value="PAS_fold_3"/>
</dbReference>
<dbReference type="PRINTS" id="PR00344">
    <property type="entry name" value="BCTRLSENSOR"/>
</dbReference>
<dbReference type="PROSITE" id="PS50112">
    <property type="entry name" value="PAS"/>
    <property type="match status" value="1"/>
</dbReference>
<evidence type="ECO:0000313" key="8">
    <source>
        <dbReference type="EMBL" id="SCZ87450.1"/>
    </source>
</evidence>
<feature type="compositionally biased region" description="Low complexity" evidence="4">
    <location>
        <begin position="105"/>
        <end position="126"/>
    </location>
</feature>
<dbReference type="STRING" id="289078.A0A2X0LZY4"/>
<dbReference type="InterPro" id="IPR001789">
    <property type="entry name" value="Sig_transdc_resp-reg_receiver"/>
</dbReference>
<feature type="region of interest" description="Disordered" evidence="4">
    <location>
        <begin position="61"/>
        <end position="138"/>
    </location>
</feature>
<evidence type="ECO:0000259" key="6">
    <source>
        <dbReference type="PROSITE" id="PS50110"/>
    </source>
</evidence>
<keyword evidence="3" id="KW-0175">Coiled coil</keyword>
<dbReference type="CDD" id="cd17546">
    <property type="entry name" value="REC_hyHK_CKI1_RcsC-like"/>
    <property type="match status" value="1"/>
</dbReference>
<feature type="domain" description="Response regulatory" evidence="6">
    <location>
        <begin position="2109"/>
        <end position="2240"/>
    </location>
</feature>
<dbReference type="InterPro" id="IPR011006">
    <property type="entry name" value="CheY-like_superfamily"/>
</dbReference>
<feature type="domain" description="Histidine kinase" evidence="5">
    <location>
        <begin position="1749"/>
        <end position="2047"/>
    </location>
</feature>
<dbReference type="OrthoDB" id="60033at2759"/>
<dbReference type="SUPFAM" id="SSF55785">
    <property type="entry name" value="PYP-like sensor domain (PAS domain)"/>
    <property type="match status" value="1"/>
</dbReference>
<dbReference type="NCBIfam" id="TIGR00229">
    <property type="entry name" value="sensory_box"/>
    <property type="match status" value="1"/>
</dbReference>
<feature type="region of interest" description="Disordered" evidence="4">
    <location>
        <begin position="987"/>
        <end position="1036"/>
    </location>
</feature>
<dbReference type="PROSITE" id="PS50109">
    <property type="entry name" value="HIS_KIN"/>
    <property type="match status" value="2"/>
</dbReference>
<dbReference type="Pfam" id="PF08447">
    <property type="entry name" value="PAS_3"/>
    <property type="match status" value="1"/>
</dbReference>
<feature type="region of interest" description="Disordered" evidence="4">
    <location>
        <begin position="447"/>
        <end position="503"/>
    </location>
</feature>
<feature type="region of interest" description="Disordered" evidence="4">
    <location>
        <begin position="205"/>
        <end position="224"/>
    </location>
</feature>
<evidence type="ECO:0000256" key="4">
    <source>
        <dbReference type="SAM" id="MobiDB-lite"/>
    </source>
</evidence>
<dbReference type="GO" id="GO:0000155">
    <property type="term" value="F:phosphorelay sensor kinase activity"/>
    <property type="evidence" value="ECO:0007669"/>
    <property type="project" value="InterPro"/>
</dbReference>
<dbReference type="CDD" id="cd17574">
    <property type="entry name" value="REC_OmpR"/>
    <property type="match status" value="1"/>
</dbReference>
<feature type="domain" description="Histidine kinase" evidence="5">
    <location>
        <begin position="1158"/>
        <end position="1378"/>
    </location>
</feature>
<dbReference type="InterPro" id="IPR036890">
    <property type="entry name" value="HATPase_C_sf"/>
</dbReference>
<dbReference type="FunFam" id="1.10.287.130:FF:000045">
    <property type="entry name" value="Two-component system sensor histidine kinase/response regulator"/>
    <property type="match status" value="1"/>
</dbReference>
<feature type="compositionally biased region" description="Polar residues" evidence="4">
    <location>
        <begin position="63"/>
        <end position="75"/>
    </location>
</feature>
<feature type="compositionally biased region" description="Low complexity" evidence="4">
    <location>
        <begin position="165"/>
        <end position="181"/>
    </location>
</feature>
<dbReference type="SUPFAM" id="SSF47384">
    <property type="entry name" value="Homodimeric domain of signal transducing histidine kinase"/>
    <property type="match status" value="2"/>
</dbReference>
<feature type="compositionally biased region" description="Basic and acidic residues" evidence="4">
    <location>
        <begin position="357"/>
        <end position="374"/>
    </location>
</feature>
<dbReference type="SMART" id="SM00448">
    <property type="entry name" value="REC"/>
    <property type="match status" value="2"/>
</dbReference>
<dbReference type="Gene3D" id="3.30.450.20">
    <property type="entry name" value="PAS domain"/>
    <property type="match status" value="2"/>
</dbReference>
<evidence type="ECO:0000256" key="2">
    <source>
        <dbReference type="PROSITE-ProRule" id="PRU00169"/>
    </source>
</evidence>
<evidence type="ECO:0000259" key="7">
    <source>
        <dbReference type="PROSITE" id="PS50112"/>
    </source>
</evidence>
<dbReference type="SMART" id="SM00091">
    <property type="entry name" value="PAS"/>
    <property type="match status" value="1"/>
</dbReference>
<protein>
    <submittedName>
        <fullName evidence="8">BZ3500_MvSof-1268-A1-R1_Chr2-2g04916 protein</fullName>
    </submittedName>
</protein>
<feature type="compositionally biased region" description="Acidic residues" evidence="4">
    <location>
        <begin position="691"/>
        <end position="707"/>
    </location>
</feature>
<organism evidence="8 9">
    <name type="scientific">Microbotryum saponariae</name>
    <dbReference type="NCBI Taxonomy" id="289078"/>
    <lineage>
        <taxon>Eukaryota</taxon>
        <taxon>Fungi</taxon>
        <taxon>Dikarya</taxon>
        <taxon>Basidiomycota</taxon>
        <taxon>Pucciniomycotina</taxon>
        <taxon>Microbotryomycetes</taxon>
        <taxon>Microbotryales</taxon>
        <taxon>Microbotryaceae</taxon>
        <taxon>Microbotryum</taxon>
    </lineage>
</organism>
<feature type="modified residue" description="4-aspartylphosphate" evidence="2">
    <location>
        <position position="1503"/>
    </location>
</feature>
<feature type="compositionally biased region" description="Basic and acidic residues" evidence="4">
    <location>
        <begin position="205"/>
        <end position="217"/>
    </location>
</feature>
<feature type="region of interest" description="Disordered" evidence="4">
    <location>
        <begin position="598"/>
        <end position="707"/>
    </location>
</feature>
<feature type="compositionally biased region" description="Basic residues" evidence="4">
    <location>
        <begin position="345"/>
        <end position="355"/>
    </location>
</feature>
<feature type="compositionally biased region" description="Low complexity" evidence="4">
    <location>
        <begin position="447"/>
        <end position="465"/>
    </location>
</feature>
<evidence type="ECO:0000259" key="5">
    <source>
        <dbReference type="PROSITE" id="PS50109"/>
    </source>
</evidence>
<gene>
    <name evidence="8" type="ORF">BZ3500_MVSOF-1268-A1-R1_CHR2-2G04916</name>
</gene>
<dbReference type="CDD" id="cd00082">
    <property type="entry name" value="HisKA"/>
    <property type="match status" value="2"/>
</dbReference>
<accession>A0A2X0LZY4</accession>
<feature type="compositionally biased region" description="Polar residues" evidence="4">
    <location>
        <begin position="635"/>
        <end position="646"/>
    </location>
</feature>
<feature type="compositionally biased region" description="Basic and acidic residues" evidence="4">
    <location>
        <begin position="647"/>
        <end position="662"/>
    </location>
</feature>
<feature type="region of interest" description="Disordered" evidence="4">
    <location>
        <begin position="515"/>
        <end position="577"/>
    </location>
</feature>
<feature type="region of interest" description="Disordered" evidence="4">
    <location>
        <begin position="328"/>
        <end position="382"/>
    </location>
</feature>
<dbReference type="Pfam" id="PF02518">
    <property type="entry name" value="HATPase_c"/>
    <property type="match status" value="2"/>
</dbReference>
<keyword evidence="9" id="KW-1185">Reference proteome</keyword>
<evidence type="ECO:0000313" key="9">
    <source>
        <dbReference type="Proteomes" id="UP000249723"/>
    </source>
</evidence>
<feature type="modified residue" description="4-aspartylphosphate" evidence="2">
    <location>
        <position position="2159"/>
    </location>
</feature>
<feature type="compositionally biased region" description="Low complexity" evidence="4">
    <location>
        <begin position="1019"/>
        <end position="1036"/>
    </location>
</feature>
<dbReference type="InterPro" id="IPR005467">
    <property type="entry name" value="His_kinase_dom"/>
</dbReference>
<feature type="compositionally biased region" description="Polar residues" evidence="4">
    <location>
        <begin position="515"/>
        <end position="525"/>
    </location>
</feature>
<feature type="compositionally biased region" description="Low complexity" evidence="4">
    <location>
        <begin position="328"/>
        <end position="338"/>
    </location>
</feature>
<name>A0A2X0LZY4_9BASI</name>
<dbReference type="PANTHER" id="PTHR43547:SF2">
    <property type="entry name" value="HYBRID SIGNAL TRANSDUCTION HISTIDINE KINASE C"/>
    <property type="match status" value="1"/>
</dbReference>
<feature type="domain" description="Response regulatory" evidence="6">
    <location>
        <begin position="1455"/>
        <end position="1570"/>
    </location>
</feature>
<dbReference type="Proteomes" id="UP000249723">
    <property type="component" value="Unassembled WGS sequence"/>
</dbReference>
<dbReference type="SMART" id="SM00388">
    <property type="entry name" value="HisKA"/>
    <property type="match status" value="2"/>
</dbReference>
<reference evidence="9" key="1">
    <citation type="submission" date="2016-10" db="EMBL/GenBank/DDBJ databases">
        <authorList>
            <person name="Jeantristanb JTB J.-T."/>
            <person name="Ricardo R."/>
        </authorList>
    </citation>
    <scope>NUCLEOTIDE SEQUENCE [LARGE SCALE GENOMIC DNA]</scope>
</reference>
<dbReference type="PROSITE" id="PS50110">
    <property type="entry name" value="RESPONSE_REGULATORY"/>
    <property type="match status" value="2"/>
</dbReference>
<dbReference type="SUPFAM" id="SSF55874">
    <property type="entry name" value="ATPase domain of HSP90 chaperone/DNA topoisomerase II/histidine kinase"/>
    <property type="match status" value="2"/>
</dbReference>
<dbReference type="Gene3D" id="1.10.287.130">
    <property type="match status" value="2"/>
</dbReference>
<feature type="compositionally biased region" description="Basic and acidic residues" evidence="4">
    <location>
        <begin position="561"/>
        <end position="572"/>
    </location>
</feature>
<dbReference type="EMBL" id="FMWP01000010">
    <property type="protein sequence ID" value="SCZ87450.1"/>
    <property type="molecule type" value="Genomic_DNA"/>
</dbReference>
<dbReference type="Pfam" id="PF00512">
    <property type="entry name" value="HisKA"/>
    <property type="match status" value="1"/>
</dbReference>
<feature type="compositionally biased region" description="Basic and acidic residues" evidence="4">
    <location>
        <begin position="675"/>
        <end position="684"/>
    </location>
</feature>
<dbReference type="InterPro" id="IPR003594">
    <property type="entry name" value="HATPase_dom"/>
</dbReference>
<evidence type="ECO:0000256" key="3">
    <source>
        <dbReference type="SAM" id="Coils"/>
    </source>
</evidence>
<feature type="region of interest" description="Disordered" evidence="4">
    <location>
        <begin position="158"/>
        <end position="200"/>
    </location>
</feature>